<keyword evidence="3" id="KW-0238">DNA-binding</keyword>
<evidence type="ECO:0000313" key="4">
    <source>
        <dbReference type="Proteomes" id="UP000295182"/>
    </source>
</evidence>
<dbReference type="Proteomes" id="UP000295182">
    <property type="component" value="Unassembled WGS sequence"/>
</dbReference>
<name>A0A4R2MYN6_9BURK</name>
<feature type="domain" description="WYL" evidence="1">
    <location>
        <begin position="134"/>
        <end position="194"/>
    </location>
</feature>
<accession>A0A4R2MYN6</accession>
<dbReference type="OrthoDB" id="6521217at2"/>
<proteinExistence type="predicted"/>
<dbReference type="InterPro" id="IPR057727">
    <property type="entry name" value="WCX_dom"/>
</dbReference>
<feature type="domain" description="WCX" evidence="2">
    <location>
        <begin position="222"/>
        <end position="299"/>
    </location>
</feature>
<evidence type="ECO:0000259" key="2">
    <source>
        <dbReference type="Pfam" id="PF25583"/>
    </source>
</evidence>
<dbReference type="Pfam" id="PF25583">
    <property type="entry name" value="WCX"/>
    <property type="match status" value="1"/>
</dbReference>
<sequence>MPASARARSTVKNEKLAQRLSDILARLHQGEALDKHQLVAQYRVKVRTIERDLGERLCGIAVRSEDGLWRLAQVARGTIPAHYLNDYQRLAGTERLFPDPSLRYLLEQLETPPPQRSTQVQPLPQEDLGSRSPLFTQLQSAIEARHVCHFTYKAKPRQVQPYRLIHRGGVWYLAAEEAGRLKNFSVALMEGLQVDTTHTFTPQRAHLDYIQAKDDVWFTESTTEVLLRVAPEVAHYFSRRALLPQQKQRPDADGSLLVTTHINHINQLLPVVRYWLPHVRIVQPQAWHEELVAGLRQALVMWTHWAVHRRLTPCNSFFYCCSCSRLAACCMAFRLEYKQFDAALSV</sequence>
<dbReference type="PANTHER" id="PTHR34580:SF1">
    <property type="entry name" value="PROTEIN PAFC"/>
    <property type="match status" value="1"/>
</dbReference>
<dbReference type="InterPro" id="IPR026881">
    <property type="entry name" value="WYL_dom"/>
</dbReference>
<dbReference type="RefSeq" id="WP_119014687.1">
    <property type="nucleotide sequence ID" value="NZ_QXNC01000046.1"/>
</dbReference>
<organism evidence="3 4">
    <name type="scientific">Simplicispira metamorpha</name>
    <dbReference type="NCBI Taxonomy" id="80881"/>
    <lineage>
        <taxon>Bacteria</taxon>
        <taxon>Pseudomonadati</taxon>
        <taxon>Pseudomonadota</taxon>
        <taxon>Betaproteobacteria</taxon>
        <taxon>Burkholderiales</taxon>
        <taxon>Comamonadaceae</taxon>
        <taxon>Simplicispira</taxon>
    </lineage>
</organism>
<evidence type="ECO:0000313" key="3">
    <source>
        <dbReference type="EMBL" id="TCP11888.1"/>
    </source>
</evidence>
<reference evidence="3 4" key="1">
    <citation type="submission" date="2019-03" db="EMBL/GenBank/DDBJ databases">
        <title>Genomic Encyclopedia of Type Strains, Phase IV (KMG-IV): sequencing the most valuable type-strain genomes for metagenomic binning, comparative biology and taxonomic classification.</title>
        <authorList>
            <person name="Goeker M."/>
        </authorList>
    </citation>
    <scope>NUCLEOTIDE SEQUENCE [LARGE SCALE GENOMIC DNA]</scope>
    <source>
        <strain evidence="3 4">DSM 1837</strain>
    </source>
</reference>
<protein>
    <submittedName>
        <fullName evidence="3">Putative DNA-binding transcriptional regulator YafY</fullName>
    </submittedName>
</protein>
<dbReference type="GO" id="GO:0003677">
    <property type="term" value="F:DNA binding"/>
    <property type="evidence" value="ECO:0007669"/>
    <property type="project" value="UniProtKB-KW"/>
</dbReference>
<keyword evidence="4" id="KW-1185">Reference proteome</keyword>
<dbReference type="InterPro" id="IPR051534">
    <property type="entry name" value="CBASS_pafABC_assoc_protein"/>
</dbReference>
<dbReference type="Pfam" id="PF13280">
    <property type="entry name" value="WYL"/>
    <property type="match status" value="1"/>
</dbReference>
<dbReference type="AlphaFoldDB" id="A0A4R2MYN6"/>
<comment type="caution">
    <text evidence="3">The sequence shown here is derived from an EMBL/GenBank/DDBJ whole genome shotgun (WGS) entry which is preliminary data.</text>
</comment>
<dbReference type="PROSITE" id="PS52050">
    <property type="entry name" value="WYL"/>
    <property type="match status" value="1"/>
</dbReference>
<dbReference type="EMBL" id="SLXH01000040">
    <property type="protein sequence ID" value="TCP11888.1"/>
    <property type="molecule type" value="Genomic_DNA"/>
</dbReference>
<dbReference type="PANTHER" id="PTHR34580">
    <property type="match status" value="1"/>
</dbReference>
<evidence type="ECO:0000259" key="1">
    <source>
        <dbReference type="Pfam" id="PF13280"/>
    </source>
</evidence>
<gene>
    <name evidence="3" type="ORF">EV674_14021</name>
</gene>